<proteinExistence type="predicted"/>
<evidence type="ECO:0000313" key="1">
    <source>
        <dbReference type="EMBL" id="CAD8318280.1"/>
    </source>
</evidence>
<accession>A0A7R9ZCR0</accession>
<organism evidence="1">
    <name type="scientific">Pseudictyota dubia</name>
    <dbReference type="NCBI Taxonomy" id="2749911"/>
    <lineage>
        <taxon>Eukaryota</taxon>
        <taxon>Sar</taxon>
        <taxon>Stramenopiles</taxon>
        <taxon>Ochrophyta</taxon>
        <taxon>Bacillariophyta</taxon>
        <taxon>Mediophyceae</taxon>
        <taxon>Biddulphiophycidae</taxon>
        <taxon>Eupodiscales</taxon>
        <taxon>Odontellaceae</taxon>
        <taxon>Pseudictyota</taxon>
    </lineage>
</organism>
<sequence>MVRNLAEACQDCQQVQARVILRMYGDLTSQTETFESQLKYSLVRSKEAALQILITKYHSPSCDLDHTMVEPQNQRAHLWSGYVALVGDVFGLDGIGAANGDRFLSDCLGVIRNVHSGTIGSSSATCGGSLRFSRQKSVDDEALKRSLMGELTQNISVKEWLSSLIGDINNQSTNADRMIDRSCIFAWASANMGGDFKHRIFHDEARGEEYSDLHPNEPIDDNKYEPFLSPLVLVEMLVKAGMLQRNI</sequence>
<name>A0A7R9ZCR0_9STRA</name>
<dbReference type="EMBL" id="HBED01033993">
    <property type="protein sequence ID" value="CAD8318280.1"/>
    <property type="molecule type" value="Transcribed_RNA"/>
</dbReference>
<dbReference type="AlphaFoldDB" id="A0A7R9ZCR0"/>
<reference evidence="1" key="1">
    <citation type="submission" date="2021-01" db="EMBL/GenBank/DDBJ databases">
        <authorList>
            <person name="Corre E."/>
            <person name="Pelletier E."/>
            <person name="Niang G."/>
            <person name="Scheremetjew M."/>
            <person name="Finn R."/>
            <person name="Kale V."/>
            <person name="Holt S."/>
            <person name="Cochrane G."/>
            <person name="Meng A."/>
            <person name="Brown T."/>
            <person name="Cohen L."/>
        </authorList>
    </citation>
    <scope>NUCLEOTIDE SEQUENCE</scope>
    <source>
        <strain evidence="1">CCMP147</strain>
    </source>
</reference>
<gene>
    <name evidence="1" type="ORF">TDUB1175_LOCUS17075</name>
</gene>
<protein>
    <submittedName>
        <fullName evidence="1">Uncharacterized protein</fullName>
    </submittedName>
</protein>